<dbReference type="Proteomes" id="UP000287233">
    <property type="component" value="Chromosome"/>
</dbReference>
<organism evidence="3 4">
    <name type="scientific">Bipolaricaulis sibiricus</name>
    <dbReference type="NCBI Taxonomy" id="2501609"/>
    <lineage>
        <taxon>Bacteria</taxon>
        <taxon>Candidatus Bipolaricaulota</taxon>
        <taxon>Candidatus Bipolaricaulia</taxon>
        <taxon>Candidatus Bipolaricaulales</taxon>
        <taxon>Candidatus Bipolaricaulaceae</taxon>
        <taxon>Candidatus Bipolaricaulis</taxon>
    </lineage>
</organism>
<dbReference type="Pfam" id="PF14451">
    <property type="entry name" value="Ub-Mut7C"/>
    <property type="match status" value="1"/>
</dbReference>
<dbReference type="PANTHER" id="PTHR39081:SF1">
    <property type="entry name" value="MUT7-C RNASE DOMAIN-CONTAINING PROTEIN"/>
    <property type="match status" value="1"/>
</dbReference>
<reference evidence="4" key="1">
    <citation type="submission" date="2018-12" db="EMBL/GenBank/DDBJ databases">
        <title>Complete genome sequence of an uncultured bacterium of the candidate phylum Bipolaricaulota.</title>
        <authorList>
            <person name="Kadnikov V.V."/>
            <person name="Mardanov A.V."/>
            <person name="Beletsky A.V."/>
            <person name="Frank Y.A."/>
            <person name="Karnachuk O.V."/>
            <person name="Ravin N.V."/>
        </authorList>
    </citation>
    <scope>NUCLEOTIDE SEQUENCE [LARGE SCALE GENOMIC DNA]</scope>
</reference>
<accession>A0A410FT49</accession>
<gene>
    <name evidence="3" type="ORF">BIP78_0489</name>
</gene>
<evidence type="ECO:0008006" key="5">
    <source>
        <dbReference type="Google" id="ProtNLM"/>
    </source>
</evidence>
<feature type="domain" description="Ubiquitin Mut7-C" evidence="2">
    <location>
        <begin position="6"/>
        <end position="83"/>
    </location>
</feature>
<feature type="domain" description="Mut7-C RNAse" evidence="1">
    <location>
        <begin position="100"/>
        <end position="241"/>
    </location>
</feature>
<dbReference type="EMBL" id="CP034928">
    <property type="protein sequence ID" value="QAA76255.1"/>
    <property type="molecule type" value="Genomic_DNA"/>
</dbReference>
<evidence type="ECO:0000313" key="4">
    <source>
        <dbReference type="Proteomes" id="UP000287233"/>
    </source>
</evidence>
<protein>
    <recommendedName>
        <fullName evidence="5">Twitching motility protein PilT</fullName>
    </recommendedName>
</protein>
<dbReference type="InterPro" id="IPR027798">
    <property type="entry name" value="Ub_Mut7C"/>
</dbReference>
<dbReference type="Pfam" id="PF01927">
    <property type="entry name" value="Mut7-C"/>
    <property type="match status" value="1"/>
</dbReference>
<sequence length="255" mass="28744">MEEGTAAIRVYGELNDFLPAEWRQRTVPYPFRGTPAIKDAIESLGVPHVEVEVVLLNGEPVDFAARLGDGDRLAVYPKFESLDVTGLLRVRGAPLRRIAFLLDDHLGKLARFLRLLGLDALHANGCRDEDLVASAVREGRIVLTRDRELLKRGAVTHGYWVRSTDPVEQAREVVRRFDLASQVRPFTRCLACGGALAPVEKEQVRERIPPRVAAWRDEYRQCAACGKLYWEGTHHPRLRATMDRILDGATSRRTE</sequence>
<proteinExistence type="predicted"/>
<evidence type="ECO:0000259" key="2">
    <source>
        <dbReference type="Pfam" id="PF14451"/>
    </source>
</evidence>
<dbReference type="KEGG" id="bih:BIP78_0489"/>
<name>A0A410FT49_BIPS1</name>
<dbReference type="PANTHER" id="PTHR39081">
    <property type="entry name" value="MUT7-C DOMAIN-CONTAINING PROTEIN"/>
    <property type="match status" value="1"/>
</dbReference>
<evidence type="ECO:0000313" key="3">
    <source>
        <dbReference type="EMBL" id="QAA76255.1"/>
    </source>
</evidence>
<dbReference type="InterPro" id="IPR002782">
    <property type="entry name" value="Mut7-C_RNAse_dom"/>
</dbReference>
<evidence type="ECO:0000259" key="1">
    <source>
        <dbReference type="Pfam" id="PF01927"/>
    </source>
</evidence>
<dbReference type="AlphaFoldDB" id="A0A410FT49"/>